<dbReference type="PANTHER" id="PTHR22604">
    <property type="entry name" value="OXIDOREDUCTASES"/>
    <property type="match status" value="1"/>
</dbReference>
<dbReference type="SUPFAM" id="SSF55347">
    <property type="entry name" value="Glyceraldehyde-3-phosphate dehydrogenase-like, C-terminal domain"/>
    <property type="match status" value="1"/>
</dbReference>
<dbReference type="Pfam" id="PF22725">
    <property type="entry name" value="GFO_IDH_MocA_C3"/>
    <property type="match status" value="1"/>
</dbReference>
<protein>
    <submittedName>
        <fullName evidence="5">Gfo/Idh/MocA family protein</fullName>
    </submittedName>
</protein>
<dbReference type="InterPro" id="IPR050984">
    <property type="entry name" value="Gfo/Idh/MocA_domain"/>
</dbReference>
<dbReference type="Pfam" id="PF01408">
    <property type="entry name" value="GFO_IDH_MocA"/>
    <property type="match status" value="1"/>
</dbReference>
<evidence type="ECO:0000256" key="2">
    <source>
        <dbReference type="ARBA" id="ARBA00023002"/>
    </source>
</evidence>
<feature type="domain" description="GFO/IDH/MocA-like oxidoreductase" evidence="4">
    <location>
        <begin position="142"/>
        <end position="250"/>
    </location>
</feature>
<reference evidence="5 6" key="1">
    <citation type="submission" date="2024-09" db="EMBL/GenBank/DDBJ databases">
        <authorList>
            <person name="Sun Q."/>
            <person name="Mori K."/>
        </authorList>
    </citation>
    <scope>NUCLEOTIDE SEQUENCE [LARGE SCALE GENOMIC DNA]</scope>
    <source>
        <strain evidence="5 6">TBRC 7907</strain>
    </source>
</reference>
<evidence type="ECO:0000259" key="3">
    <source>
        <dbReference type="Pfam" id="PF01408"/>
    </source>
</evidence>
<comment type="similarity">
    <text evidence="1">Belongs to the Gfo/Idh/MocA family.</text>
</comment>
<name>A0ABV5ZP05_9PSEU</name>
<evidence type="ECO:0000256" key="1">
    <source>
        <dbReference type="ARBA" id="ARBA00010928"/>
    </source>
</evidence>
<evidence type="ECO:0000313" key="5">
    <source>
        <dbReference type="EMBL" id="MFB9902612.1"/>
    </source>
</evidence>
<evidence type="ECO:0000313" key="6">
    <source>
        <dbReference type="Proteomes" id="UP001589693"/>
    </source>
</evidence>
<dbReference type="SUPFAM" id="SSF51735">
    <property type="entry name" value="NAD(P)-binding Rossmann-fold domains"/>
    <property type="match status" value="1"/>
</dbReference>
<dbReference type="EMBL" id="JBHLZU010000002">
    <property type="protein sequence ID" value="MFB9902612.1"/>
    <property type="molecule type" value="Genomic_DNA"/>
</dbReference>
<sequence>MSDPLRIGVLGAGRIAAKAVVAPARDTGFEVAAIAARDYDRAKDYALQHGIAKAHKDYMALVEDGSLDAVYVALPPSAHAEWSIAALRAGRNVLVEKPFAANADQAEAMVNEAEAAGRVLMEAFHYRYHPLTSRLTTLVAGLGRLHTIEAVSNVPIPDRSDIRHNPELAGGALMDLGCYPVHLIRTLTGAEPEVVRAEAVQEVPGVDLSMAATLALPGGGSAEVRCSMAAGPESGGPEITLTVVGERGRLHVTNPTLPQAGAEISVDGGAPERADRLPTTFECQLAAFSEALRGGPAPVTGGADAVANMRVIDRIYQVSGMAPRV</sequence>
<dbReference type="Gene3D" id="3.40.50.720">
    <property type="entry name" value="NAD(P)-binding Rossmann-like Domain"/>
    <property type="match status" value="1"/>
</dbReference>
<proteinExistence type="inferred from homology"/>
<dbReference type="InterPro" id="IPR055170">
    <property type="entry name" value="GFO_IDH_MocA-like_dom"/>
</dbReference>
<keyword evidence="6" id="KW-1185">Reference proteome</keyword>
<keyword evidence="2" id="KW-0560">Oxidoreductase</keyword>
<organism evidence="5 6">
    <name type="scientific">Allokutzneria oryzae</name>
    <dbReference type="NCBI Taxonomy" id="1378989"/>
    <lineage>
        <taxon>Bacteria</taxon>
        <taxon>Bacillati</taxon>
        <taxon>Actinomycetota</taxon>
        <taxon>Actinomycetes</taxon>
        <taxon>Pseudonocardiales</taxon>
        <taxon>Pseudonocardiaceae</taxon>
        <taxon>Allokutzneria</taxon>
    </lineage>
</organism>
<accession>A0ABV5ZP05</accession>
<dbReference type="RefSeq" id="WP_377849688.1">
    <property type="nucleotide sequence ID" value="NZ_JBHLZU010000002.1"/>
</dbReference>
<dbReference type="PANTHER" id="PTHR22604:SF105">
    <property type="entry name" value="TRANS-1,2-DIHYDROBENZENE-1,2-DIOL DEHYDROGENASE"/>
    <property type="match status" value="1"/>
</dbReference>
<dbReference type="Gene3D" id="3.30.360.10">
    <property type="entry name" value="Dihydrodipicolinate Reductase, domain 2"/>
    <property type="match status" value="1"/>
</dbReference>
<dbReference type="InterPro" id="IPR036291">
    <property type="entry name" value="NAD(P)-bd_dom_sf"/>
</dbReference>
<feature type="domain" description="Gfo/Idh/MocA-like oxidoreductase N-terminal" evidence="3">
    <location>
        <begin position="5"/>
        <end position="123"/>
    </location>
</feature>
<dbReference type="Proteomes" id="UP001589693">
    <property type="component" value="Unassembled WGS sequence"/>
</dbReference>
<gene>
    <name evidence="5" type="ORF">ACFFQA_01540</name>
</gene>
<evidence type="ECO:0000259" key="4">
    <source>
        <dbReference type="Pfam" id="PF22725"/>
    </source>
</evidence>
<comment type="caution">
    <text evidence="5">The sequence shown here is derived from an EMBL/GenBank/DDBJ whole genome shotgun (WGS) entry which is preliminary data.</text>
</comment>
<dbReference type="InterPro" id="IPR000683">
    <property type="entry name" value="Gfo/Idh/MocA-like_OxRdtase_N"/>
</dbReference>